<protein>
    <submittedName>
        <fullName evidence="2">Membrane protein</fullName>
    </submittedName>
</protein>
<evidence type="ECO:0000313" key="3">
    <source>
        <dbReference type="Proteomes" id="UP000037247"/>
    </source>
</evidence>
<proteinExistence type="predicted"/>
<accession>A0ABR5I8W5</accession>
<feature type="domain" description="DUF218" evidence="1">
    <location>
        <begin position="43"/>
        <end position="162"/>
    </location>
</feature>
<comment type="caution">
    <text evidence="2">The sequence shown here is derived from an EMBL/GenBank/DDBJ whole genome shotgun (WGS) entry which is preliminary data.</text>
</comment>
<gene>
    <name evidence="2" type="ORF">ABW18_18395</name>
</gene>
<dbReference type="Proteomes" id="UP000037247">
    <property type="component" value="Unassembled WGS sequence"/>
</dbReference>
<sequence length="195" mass="20729">MWVAVLVELIVTVAATVVFVGAHGRVYAIDDAALRPGSVPATAIVLGSLVSDGEPGTYVRGRLDTVLDLYHRRIVTRIINSGNGSADAGDEPAVMRAYLEERGVPPHAIVDDAAGISTEQSCVRARDAFGLRAALLITQDFHADRAVTLCRAAGIDTSAVIASCECPWPTVVRNHVRESLFANPRALLSMLSPSR</sequence>
<keyword evidence="3" id="KW-1185">Reference proteome</keyword>
<dbReference type="PANTHER" id="PTHR30336:SF6">
    <property type="entry name" value="INTEGRAL MEMBRANE PROTEIN"/>
    <property type="match status" value="1"/>
</dbReference>
<evidence type="ECO:0000313" key="2">
    <source>
        <dbReference type="EMBL" id="KNA90042.1"/>
    </source>
</evidence>
<dbReference type="InterPro" id="IPR051599">
    <property type="entry name" value="Cell_Envelope_Assoc"/>
</dbReference>
<name>A0ABR5I8W5_9ACTN</name>
<dbReference type="Pfam" id="PF02698">
    <property type="entry name" value="DUF218"/>
    <property type="match status" value="1"/>
</dbReference>
<dbReference type="EMBL" id="LDTZ01000021">
    <property type="protein sequence ID" value="KNA90042.1"/>
    <property type="molecule type" value="Genomic_DNA"/>
</dbReference>
<dbReference type="CDD" id="cd06259">
    <property type="entry name" value="YdcF-like"/>
    <property type="match status" value="1"/>
</dbReference>
<reference evidence="2 3" key="1">
    <citation type="submission" date="2015-05" db="EMBL/GenBank/DDBJ databases">
        <title>Draft genome sequence of the bacterium Gordonia jacobaea a new member of the Gordonia genus.</title>
        <authorList>
            <person name="Jimenez-Galisteo G."/>
            <person name="Dominguez A."/>
            <person name="Munoz E."/>
            <person name="Vinas M."/>
        </authorList>
    </citation>
    <scope>NUCLEOTIDE SEQUENCE [LARGE SCALE GENOMIC DNA]</scope>
    <source>
        <strain evidence="3">mv1</strain>
    </source>
</reference>
<dbReference type="InterPro" id="IPR003848">
    <property type="entry name" value="DUF218"/>
</dbReference>
<organism evidence="2 3">
    <name type="scientific">Gordonia jacobaea</name>
    <dbReference type="NCBI Taxonomy" id="122202"/>
    <lineage>
        <taxon>Bacteria</taxon>
        <taxon>Bacillati</taxon>
        <taxon>Actinomycetota</taxon>
        <taxon>Actinomycetes</taxon>
        <taxon>Mycobacteriales</taxon>
        <taxon>Gordoniaceae</taxon>
        <taxon>Gordonia</taxon>
    </lineage>
</organism>
<dbReference type="PANTHER" id="PTHR30336">
    <property type="entry name" value="INNER MEMBRANE PROTEIN, PROBABLE PERMEASE"/>
    <property type="match status" value="1"/>
</dbReference>
<evidence type="ECO:0000259" key="1">
    <source>
        <dbReference type="Pfam" id="PF02698"/>
    </source>
</evidence>